<sequence length="417" mass="45844">MQLSTMVHGTGRDSRLEASDFYQRQQPQHHYYHPQRVHHQPTQDVAQDYVQQVYQPHHHFKHQVYQAAPQSPPSPPVEEPANKPSLPSISSLLGIADGDQQQQQQLSSQDSGAPSQQASPSQQQPPPQQQQQQQSQPQPQQPQAPQQQPPPPQHLHQAQRPHQHQVVAPQPENRPDQAQPAYGPTIVSHPRMTLPPTPPMRPDSVIDGNQSPSTSSQSSVPQQTPYYLGQSINNMEPHQQRQPIPTTASMPQHRASLPPQHPASPYATSPYATSPYASSPGAAPVGTFAYPPEQAAMYGSPAVYGQRPLPSNFPPPPVPVSVPASQPGNPNPWQHHHYIGASSAAAFPQPQDRYICQTCNKAFSRPSSLRIHSHSHTGEKPFKCPHPNCGKAFSVRSNMKRHERGCHATASPSTHGS</sequence>
<keyword evidence="11" id="KW-1185">Reference proteome</keyword>
<dbReference type="Proteomes" id="UP001492380">
    <property type="component" value="Unassembled WGS sequence"/>
</dbReference>
<feature type="compositionally biased region" description="Low complexity" evidence="8">
    <location>
        <begin position="210"/>
        <end position="225"/>
    </location>
</feature>
<accession>A0ABR1YW97</accession>
<feature type="domain" description="C2H2-type" evidence="9">
    <location>
        <begin position="354"/>
        <end position="381"/>
    </location>
</feature>
<dbReference type="PANTHER" id="PTHR16515">
    <property type="entry name" value="PR DOMAIN ZINC FINGER PROTEIN"/>
    <property type="match status" value="1"/>
</dbReference>
<comment type="subcellular location">
    <subcellularLocation>
        <location evidence="1">Nucleus</location>
    </subcellularLocation>
</comment>
<feature type="region of interest" description="Disordered" evidence="8">
    <location>
        <begin position="237"/>
        <end position="271"/>
    </location>
</feature>
<name>A0ABR1YW97_9PEZI</name>
<feature type="region of interest" description="Disordered" evidence="8">
    <location>
        <begin position="61"/>
        <end position="225"/>
    </location>
</feature>
<gene>
    <name evidence="10" type="ORF">HDK90DRAFT_185455</name>
</gene>
<evidence type="ECO:0000256" key="7">
    <source>
        <dbReference type="PROSITE-ProRule" id="PRU00042"/>
    </source>
</evidence>
<keyword evidence="3" id="KW-0677">Repeat</keyword>
<comment type="caution">
    <text evidence="10">The sequence shown here is derived from an EMBL/GenBank/DDBJ whole genome shotgun (WGS) entry which is preliminary data.</text>
</comment>
<dbReference type="PROSITE" id="PS50157">
    <property type="entry name" value="ZINC_FINGER_C2H2_2"/>
    <property type="match status" value="2"/>
</dbReference>
<dbReference type="InterPro" id="IPR036236">
    <property type="entry name" value="Znf_C2H2_sf"/>
</dbReference>
<dbReference type="PROSITE" id="PS00028">
    <property type="entry name" value="ZINC_FINGER_C2H2_1"/>
    <property type="match status" value="2"/>
</dbReference>
<reference evidence="10 11" key="1">
    <citation type="submission" date="2024-04" db="EMBL/GenBank/DDBJ databases">
        <title>Phyllosticta paracitricarpa is synonymous to the EU quarantine fungus P. citricarpa based on phylogenomic analyses.</title>
        <authorList>
            <consortium name="Lawrence Berkeley National Laboratory"/>
            <person name="Van Ingen-Buijs V.A."/>
            <person name="Van Westerhoven A.C."/>
            <person name="Haridas S."/>
            <person name="Skiadas P."/>
            <person name="Martin F."/>
            <person name="Groenewald J.Z."/>
            <person name="Crous P.W."/>
            <person name="Seidl M.F."/>
        </authorList>
    </citation>
    <scope>NUCLEOTIDE SEQUENCE [LARGE SCALE GENOMIC DNA]</scope>
    <source>
        <strain evidence="10 11">CBS 123374</strain>
    </source>
</reference>
<keyword evidence="2" id="KW-0479">Metal-binding</keyword>
<feature type="compositionally biased region" description="Low complexity" evidence="8">
    <location>
        <begin position="129"/>
        <end position="138"/>
    </location>
</feature>
<evidence type="ECO:0000256" key="3">
    <source>
        <dbReference type="ARBA" id="ARBA00022737"/>
    </source>
</evidence>
<keyword evidence="6" id="KW-0539">Nucleus</keyword>
<evidence type="ECO:0000256" key="5">
    <source>
        <dbReference type="ARBA" id="ARBA00022833"/>
    </source>
</evidence>
<organism evidence="10 11">
    <name type="scientific">Phyllosticta capitalensis</name>
    <dbReference type="NCBI Taxonomy" id="121624"/>
    <lineage>
        <taxon>Eukaryota</taxon>
        <taxon>Fungi</taxon>
        <taxon>Dikarya</taxon>
        <taxon>Ascomycota</taxon>
        <taxon>Pezizomycotina</taxon>
        <taxon>Dothideomycetes</taxon>
        <taxon>Dothideomycetes incertae sedis</taxon>
        <taxon>Botryosphaeriales</taxon>
        <taxon>Phyllostictaceae</taxon>
        <taxon>Phyllosticta</taxon>
    </lineage>
</organism>
<proteinExistence type="predicted"/>
<feature type="compositionally biased region" description="Low complexity" evidence="8">
    <location>
        <begin position="84"/>
        <end position="122"/>
    </location>
</feature>
<dbReference type="Pfam" id="PF00096">
    <property type="entry name" value="zf-C2H2"/>
    <property type="match status" value="2"/>
</dbReference>
<feature type="compositionally biased region" description="Pro residues" evidence="8">
    <location>
        <begin position="139"/>
        <end position="153"/>
    </location>
</feature>
<protein>
    <recommendedName>
        <fullName evidence="9">C2H2-type domain-containing protein</fullName>
    </recommendedName>
</protein>
<dbReference type="InterPro" id="IPR013087">
    <property type="entry name" value="Znf_C2H2_type"/>
</dbReference>
<dbReference type="SMART" id="SM00355">
    <property type="entry name" value="ZnF_C2H2"/>
    <property type="match status" value="2"/>
</dbReference>
<keyword evidence="5" id="KW-0862">Zinc</keyword>
<evidence type="ECO:0000256" key="8">
    <source>
        <dbReference type="SAM" id="MobiDB-lite"/>
    </source>
</evidence>
<feature type="domain" description="C2H2-type" evidence="9">
    <location>
        <begin position="382"/>
        <end position="412"/>
    </location>
</feature>
<dbReference type="EMBL" id="JBBWRZ010000003">
    <property type="protein sequence ID" value="KAK8240475.1"/>
    <property type="molecule type" value="Genomic_DNA"/>
</dbReference>
<evidence type="ECO:0000259" key="9">
    <source>
        <dbReference type="PROSITE" id="PS50157"/>
    </source>
</evidence>
<dbReference type="SUPFAM" id="SSF57667">
    <property type="entry name" value="beta-beta-alpha zinc fingers"/>
    <property type="match status" value="1"/>
</dbReference>
<dbReference type="Gene3D" id="3.30.160.60">
    <property type="entry name" value="Classic Zinc Finger"/>
    <property type="match status" value="2"/>
</dbReference>
<feature type="compositionally biased region" description="Polar residues" evidence="8">
    <location>
        <begin position="237"/>
        <end position="250"/>
    </location>
</feature>
<keyword evidence="4 7" id="KW-0863">Zinc-finger</keyword>
<evidence type="ECO:0000313" key="10">
    <source>
        <dbReference type="EMBL" id="KAK8240475.1"/>
    </source>
</evidence>
<evidence type="ECO:0000256" key="6">
    <source>
        <dbReference type="ARBA" id="ARBA00023242"/>
    </source>
</evidence>
<evidence type="ECO:0000256" key="2">
    <source>
        <dbReference type="ARBA" id="ARBA00022723"/>
    </source>
</evidence>
<evidence type="ECO:0000256" key="1">
    <source>
        <dbReference type="ARBA" id="ARBA00004123"/>
    </source>
</evidence>
<dbReference type="PANTHER" id="PTHR16515:SF49">
    <property type="entry name" value="GASTRULA ZINC FINGER PROTEIN XLCGF49.1-LIKE-RELATED"/>
    <property type="match status" value="1"/>
</dbReference>
<evidence type="ECO:0000256" key="4">
    <source>
        <dbReference type="ARBA" id="ARBA00022771"/>
    </source>
</evidence>
<dbReference type="InterPro" id="IPR050331">
    <property type="entry name" value="Zinc_finger"/>
</dbReference>
<evidence type="ECO:0000313" key="11">
    <source>
        <dbReference type="Proteomes" id="UP001492380"/>
    </source>
</evidence>